<dbReference type="GO" id="GO:0032259">
    <property type="term" value="P:methylation"/>
    <property type="evidence" value="ECO:0007669"/>
    <property type="project" value="UniProtKB-KW"/>
</dbReference>
<dbReference type="InterPro" id="IPR029063">
    <property type="entry name" value="SAM-dependent_MTases_sf"/>
</dbReference>
<dbReference type="STRING" id="445975.COLSTE_00586"/>
<keyword evidence="3" id="KW-1185">Reference proteome</keyword>
<organism evidence="2 3">
    <name type="scientific">Collinsella stercoris DSM 13279</name>
    <dbReference type="NCBI Taxonomy" id="445975"/>
    <lineage>
        <taxon>Bacteria</taxon>
        <taxon>Bacillati</taxon>
        <taxon>Actinomycetota</taxon>
        <taxon>Coriobacteriia</taxon>
        <taxon>Coriobacteriales</taxon>
        <taxon>Coriobacteriaceae</taxon>
        <taxon>Collinsella</taxon>
    </lineage>
</organism>
<dbReference type="EMBL" id="ABXJ01000030">
    <property type="protein sequence ID" value="EEA91242.1"/>
    <property type="molecule type" value="Genomic_DNA"/>
</dbReference>
<proteinExistence type="predicted"/>
<keyword evidence="2" id="KW-0489">Methyltransferase</keyword>
<dbReference type="HOGENOM" id="CLU_067024_0_0_11"/>
<dbReference type="Gene3D" id="3.40.50.150">
    <property type="entry name" value="Vaccinia Virus protein VP39"/>
    <property type="match status" value="1"/>
</dbReference>
<dbReference type="Proteomes" id="UP000003560">
    <property type="component" value="Unassembled WGS sequence"/>
</dbReference>
<feature type="region of interest" description="Disordered" evidence="1">
    <location>
        <begin position="48"/>
        <end position="83"/>
    </location>
</feature>
<dbReference type="OrthoDB" id="3178039at2"/>
<dbReference type="eggNOG" id="COG4106">
    <property type="taxonomic scope" value="Bacteria"/>
</dbReference>
<gene>
    <name evidence="2" type="ORF">COLSTE_00586</name>
</gene>
<name>B6G944_9ACTN</name>
<reference evidence="2 3" key="2">
    <citation type="submission" date="2008-10" db="EMBL/GenBank/DDBJ databases">
        <authorList>
            <person name="Fulton L."/>
            <person name="Clifton S."/>
            <person name="Fulton B."/>
            <person name="Xu J."/>
            <person name="Minx P."/>
            <person name="Pepin K.H."/>
            <person name="Johnson M."/>
            <person name="Thiruvilangam P."/>
            <person name="Bhonagiri V."/>
            <person name="Nash W.E."/>
            <person name="Mardis E.R."/>
            <person name="Wilson R.K."/>
        </authorList>
    </citation>
    <scope>NUCLEOTIDE SEQUENCE [LARGE SCALE GENOMIC DNA]</scope>
    <source>
        <strain evidence="2 3">DSM 13279</strain>
    </source>
</reference>
<sequence>MDTSTIQALIALNNQFYAQHAASFAATRSAPWHGWSALADLLRERSQRCDTPGETSASNHASGKCGISGPTAPSPKKPPSSLHALDNRRASVTTPIAAPGSRPALDGTNDRIPEHRARTVLDPACTVLDLACGNLRFEEFLACEFPHARFSFNAVDTCPALASPQALAQANIRYREVDILQHALAGHRFIDDVPTCDLTACFGFMHHVPSRELRSAVLETLCAHTAPNGLIAVSFWQFMYDERLARKAMQAGALAADASSPFAALGIDTSQLEEHDHFLGWQTDPSPLRYCHHFPESEVDELVASVGTVTREVARYSADGSSGTLNRYLVLEKL</sequence>
<dbReference type="AlphaFoldDB" id="B6G944"/>
<evidence type="ECO:0000256" key="1">
    <source>
        <dbReference type="SAM" id="MobiDB-lite"/>
    </source>
</evidence>
<comment type="caution">
    <text evidence="2">The sequence shown here is derived from an EMBL/GenBank/DDBJ whole genome shotgun (WGS) entry which is preliminary data.</text>
</comment>
<dbReference type="RefSeq" id="WP_006720247.1">
    <property type="nucleotide sequence ID" value="NZ_CP085935.1"/>
</dbReference>
<evidence type="ECO:0000313" key="2">
    <source>
        <dbReference type="EMBL" id="EEA91242.1"/>
    </source>
</evidence>
<keyword evidence="2" id="KW-0808">Transferase</keyword>
<dbReference type="GO" id="GO:0008168">
    <property type="term" value="F:methyltransferase activity"/>
    <property type="evidence" value="ECO:0007669"/>
    <property type="project" value="UniProtKB-KW"/>
</dbReference>
<accession>B6G944</accession>
<reference evidence="2 3" key="1">
    <citation type="submission" date="2008-10" db="EMBL/GenBank/DDBJ databases">
        <title>Draft genome sequence of Collinsella stercoris (DSM 13279).</title>
        <authorList>
            <person name="Sudarsanam P."/>
            <person name="Ley R."/>
            <person name="Guruge J."/>
            <person name="Turnbaugh P.J."/>
            <person name="Mahowald M."/>
            <person name="Liep D."/>
            <person name="Gordon J."/>
        </authorList>
    </citation>
    <scope>NUCLEOTIDE SEQUENCE [LARGE SCALE GENOMIC DNA]</scope>
    <source>
        <strain evidence="2 3">DSM 13279</strain>
    </source>
</reference>
<evidence type="ECO:0000313" key="3">
    <source>
        <dbReference type="Proteomes" id="UP000003560"/>
    </source>
</evidence>
<protein>
    <submittedName>
        <fullName evidence="2">Methyltransferase domain protein</fullName>
    </submittedName>
</protein>
<dbReference type="SUPFAM" id="SSF53335">
    <property type="entry name" value="S-adenosyl-L-methionine-dependent methyltransferases"/>
    <property type="match status" value="1"/>
</dbReference>
<dbReference type="GeneID" id="98002897"/>